<keyword evidence="1" id="KW-0175">Coiled coil</keyword>
<sequence>MNDQIAIKPFETEEELKIISRNLKTNAEELAIDGEAGVKEAKALKKQITAYTKDVASKRLNFTRQLDQIKKNAMDLEREIISDAKDADEIVRSKMLAYEQKLEDERRAEEVRLSEIAKNITAEIQVLSPKITDENTLAEAKALVEERFNKIAEPDRTTPILLEAKTRLLSNFEEQFFTIQRIMQDKINLSNVEKIVEEKNIRDLELQKAQKVAAKASASPKFGARTKLVIEISNPELVPRMFCSPDIAKIREFAKGQNIAELEIPGVKLTEERTI</sequence>
<reference evidence="2" key="1">
    <citation type="journal article" date="2021" name="Proc. Natl. Acad. Sci. U.S.A.">
        <title>A Catalog of Tens of Thousands of Viruses from Human Metagenomes Reveals Hidden Associations with Chronic Diseases.</title>
        <authorList>
            <person name="Tisza M.J."/>
            <person name="Buck C.B."/>
        </authorList>
    </citation>
    <scope>NUCLEOTIDE SEQUENCE</scope>
    <source>
        <strain evidence="2">CtqMr7</strain>
    </source>
</reference>
<evidence type="ECO:0000256" key="1">
    <source>
        <dbReference type="SAM" id="Coils"/>
    </source>
</evidence>
<accession>A0A8S5LI26</accession>
<proteinExistence type="predicted"/>
<feature type="coiled-coil region" evidence="1">
    <location>
        <begin position="59"/>
        <end position="119"/>
    </location>
</feature>
<dbReference type="EMBL" id="BK014721">
    <property type="protein sequence ID" value="DAD69483.1"/>
    <property type="molecule type" value="Genomic_DNA"/>
</dbReference>
<protein>
    <submittedName>
        <fullName evidence="2">Uncharacterized protein</fullName>
    </submittedName>
</protein>
<name>A0A8S5LI26_9CAUD</name>
<organism evidence="2">
    <name type="scientific">Myoviridae sp. ctqMr7</name>
    <dbReference type="NCBI Taxonomy" id="2823552"/>
    <lineage>
        <taxon>Viruses</taxon>
        <taxon>Duplodnaviria</taxon>
        <taxon>Heunggongvirae</taxon>
        <taxon>Uroviricota</taxon>
        <taxon>Caudoviricetes</taxon>
    </lineage>
</organism>
<evidence type="ECO:0000313" key="2">
    <source>
        <dbReference type="EMBL" id="DAD69483.1"/>
    </source>
</evidence>